<sequence>MNSSFQREPIGSGVYFNSVTDPKFKHNRLTASLLLPLQRETVSENALLPFLLRKGCRKLPDFTQLNRQLCTLYGASLSGDVGRFGAYQALELSIYGVDDRFTLDQAQMVSDCAQLLADVLLDPHLPGGMFDPKEVELERQQLCDTIESLINDKRAYAVSRCREIMCEGEPLSIEKYGFLDKVKQITPQSATQTWHRVLETAHVELFFVGSGNPESAKTLFTQAFAKLQGRRPYAVEKQPLGAAAAKVREQVDELDVAQSKLVMGFRTGPLADDQAYAAMWLMTALFGGTPNSKLFLNVREKLSLCYYCAARFDRLTGLILVDSGVEKQNRPKAQEEILRQLEEIRAGNFTQEELTATLLQVQNSLRSVSDSLGGLESWYMGQIMNQTHHTPAQEGELLAQVTREELIQAAKQVQLDTVYFLTGKEAQ</sequence>
<gene>
    <name evidence="2" type="ORF">H9736_09310</name>
</gene>
<dbReference type="EMBL" id="DXES01000193">
    <property type="protein sequence ID" value="HIX66432.1"/>
    <property type="molecule type" value="Genomic_DNA"/>
</dbReference>
<feature type="domain" description="Peptidase M16 C-terminal" evidence="1">
    <location>
        <begin position="185"/>
        <end position="357"/>
    </location>
</feature>
<reference evidence="2" key="2">
    <citation type="submission" date="2021-04" db="EMBL/GenBank/DDBJ databases">
        <authorList>
            <person name="Gilroy R."/>
        </authorList>
    </citation>
    <scope>NUCLEOTIDE SEQUENCE</scope>
    <source>
        <strain evidence="2">CHK188-5543</strain>
    </source>
</reference>
<dbReference type="AlphaFoldDB" id="A0A9D2B8R2"/>
<comment type="caution">
    <text evidence="2">The sequence shown here is derived from an EMBL/GenBank/DDBJ whole genome shotgun (WGS) entry which is preliminary data.</text>
</comment>
<proteinExistence type="predicted"/>
<protein>
    <submittedName>
        <fullName evidence="2">Insulinase family protein</fullName>
    </submittedName>
</protein>
<dbReference type="Proteomes" id="UP000886800">
    <property type="component" value="Unassembled WGS sequence"/>
</dbReference>
<dbReference type="Pfam" id="PF05193">
    <property type="entry name" value="Peptidase_M16_C"/>
    <property type="match status" value="1"/>
</dbReference>
<evidence type="ECO:0000313" key="2">
    <source>
        <dbReference type="EMBL" id="HIX66432.1"/>
    </source>
</evidence>
<dbReference type="Gene3D" id="3.30.830.10">
    <property type="entry name" value="Metalloenzyme, LuxS/M16 peptidase-like"/>
    <property type="match status" value="2"/>
</dbReference>
<accession>A0A9D2B8R2</accession>
<dbReference type="InterPro" id="IPR011249">
    <property type="entry name" value="Metalloenz_LuxS/M16"/>
</dbReference>
<dbReference type="GO" id="GO:0046872">
    <property type="term" value="F:metal ion binding"/>
    <property type="evidence" value="ECO:0007669"/>
    <property type="project" value="InterPro"/>
</dbReference>
<evidence type="ECO:0000259" key="1">
    <source>
        <dbReference type="Pfam" id="PF05193"/>
    </source>
</evidence>
<dbReference type="InterPro" id="IPR007863">
    <property type="entry name" value="Peptidase_M16_C"/>
</dbReference>
<evidence type="ECO:0000313" key="3">
    <source>
        <dbReference type="Proteomes" id="UP000886800"/>
    </source>
</evidence>
<organism evidence="2 3">
    <name type="scientific">Candidatus Anaerotruncus excrementipullorum</name>
    <dbReference type="NCBI Taxonomy" id="2838465"/>
    <lineage>
        <taxon>Bacteria</taxon>
        <taxon>Bacillati</taxon>
        <taxon>Bacillota</taxon>
        <taxon>Clostridia</taxon>
        <taxon>Eubacteriales</taxon>
        <taxon>Oscillospiraceae</taxon>
        <taxon>Anaerotruncus</taxon>
    </lineage>
</organism>
<dbReference type="SUPFAM" id="SSF63411">
    <property type="entry name" value="LuxS/MPP-like metallohydrolase"/>
    <property type="match status" value="2"/>
</dbReference>
<dbReference type="NCBIfam" id="NF047422">
    <property type="entry name" value="YfmF_fam"/>
    <property type="match status" value="1"/>
</dbReference>
<reference evidence="2" key="1">
    <citation type="journal article" date="2021" name="PeerJ">
        <title>Extensive microbial diversity within the chicken gut microbiome revealed by metagenomics and culture.</title>
        <authorList>
            <person name="Gilroy R."/>
            <person name="Ravi A."/>
            <person name="Getino M."/>
            <person name="Pursley I."/>
            <person name="Horton D.L."/>
            <person name="Alikhan N.F."/>
            <person name="Baker D."/>
            <person name="Gharbi K."/>
            <person name="Hall N."/>
            <person name="Watson M."/>
            <person name="Adriaenssens E.M."/>
            <person name="Foster-Nyarko E."/>
            <person name="Jarju S."/>
            <person name="Secka A."/>
            <person name="Antonio M."/>
            <person name="Oren A."/>
            <person name="Chaudhuri R.R."/>
            <person name="La Ragione R."/>
            <person name="Hildebrand F."/>
            <person name="Pallen M.J."/>
        </authorList>
    </citation>
    <scope>NUCLEOTIDE SEQUENCE</scope>
    <source>
        <strain evidence="2">CHK188-5543</strain>
    </source>
</reference>
<name>A0A9D2B8R2_9FIRM</name>